<protein>
    <submittedName>
        <fullName evidence="3">Putative aspergillopepsin</fullName>
    </submittedName>
</protein>
<dbReference type="PANTHER" id="PTHR37536:SF3">
    <property type="entry name" value="PUTATIVE (AFU_ORTHOLOGUE AFUA_3G02970)-RELATED"/>
    <property type="match status" value="1"/>
</dbReference>
<dbReference type="InParanoid" id="A0A2T2ZTW7"/>
<sequence>MKYATVAALFLGINSALGAKLTEKRRAAHAARALSKHRSSPRLPATDVHGNEIQGAVNETSHVEYSSNWSGAVLIGTGYTSVTGTFVVPTPSTPSGGSSKTEYAASAWVGIDGDTASNSILQTGVDFYVEGSSVGYDAWYEWYPAYAYDFTGITISAGDTIKVTVTATSTKAGTAVVENVSTGKTVTETFTNEAYALQEYNAEWIVEDFESGSALVPFADFGTVTFTGASATGSSGTVGPSGATLIDIEQSGKVLTSVSTTSSSVTVKYV</sequence>
<keyword evidence="4" id="KW-1185">Reference proteome</keyword>
<feature type="chain" id="PRO_5015431184" evidence="2">
    <location>
        <begin position="19"/>
        <end position="270"/>
    </location>
</feature>
<dbReference type="CDD" id="cd13426">
    <property type="entry name" value="Peptidase_G1"/>
    <property type="match status" value="1"/>
</dbReference>
<dbReference type="GO" id="GO:0070007">
    <property type="term" value="F:glutamic-type endopeptidase activity"/>
    <property type="evidence" value="ECO:0007669"/>
    <property type="project" value="InterPro"/>
</dbReference>
<organism evidence="3 4">
    <name type="scientific">Coniella lustricola</name>
    <dbReference type="NCBI Taxonomy" id="2025994"/>
    <lineage>
        <taxon>Eukaryota</taxon>
        <taxon>Fungi</taxon>
        <taxon>Dikarya</taxon>
        <taxon>Ascomycota</taxon>
        <taxon>Pezizomycotina</taxon>
        <taxon>Sordariomycetes</taxon>
        <taxon>Sordariomycetidae</taxon>
        <taxon>Diaporthales</taxon>
        <taxon>Schizoparmaceae</taxon>
        <taxon>Coniella</taxon>
    </lineage>
</organism>
<dbReference type="AlphaFoldDB" id="A0A2T2ZTW7"/>
<evidence type="ECO:0000313" key="3">
    <source>
        <dbReference type="EMBL" id="PSR76627.1"/>
    </source>
</evidence>
<proteinExistence type="predicted"/>
<feature type="active site" description="Proton acceptor" evidence="1">
    <location>
        <position position="207"/>
    </location>
</feature>
<gene>
    <name evidence="3" type="ORF">BD289DRAFT_477548</name>
</gene>
<dbReference type="GO" id="GO:0006508">
    <property type="term" value="P:proteolysis"/>
    <property type="evidence" value="ECO:0007669"/>
    <property type="project" value="InterPro"/>
</dbReference>
<dbReference type="PRINTS" id="PR00977">
    <property type="entry name" value="SCYTLDPTASE"/>
</dbReference>
<evidence type="ECO:0000256" key="1">
    <source>
        <dbReference type="PIRSR" id="PIRSR600250-50"/>
    </source>
</evidence>
<dbReference type="PANTHER" id="PTHR37536">
    <property type="entry name" value="PUTATIVE (AFU_ORTHOLOGUE AFUA_3G02970)-RELATED"/>
    <property type="match status" value="1"/>
</dbReference>
<dbReference type="Proteomes" id="UP000241462">
    <property type="component" value="Unassembled WGS sequence"/>
</dbReference>
<dbReference type="Pfam" id="PF01828">
    <property type="entry name" value="Peptidase_A4"/>
    <property type="match status" value="1"/>
</dbReference>
<accession>A0A2T2ZTW7</accession>
<keyword evidence="2" id="KW-0732">Signal</keyword>
<dbReference type="EMBL" id="KZ678699">
    <property type="protein sequence ID" value="PSR76627.1"/>
    <property type="molecule type" value="Genomic_DNA"/>
</dbReference>
<dbReference type="SUPFAM" id="SSF49899">
    <property type="entry name" value="Concanavalin A-like lectins/glucanases"/>
    <property type="match status" value="1"/>
</dbReference>
<dbReference type="InterPro" id="IPR013320">
    <property type="entry name" value="ConA-like_dom_sf"/>
</dbReference>
<evidence type="ECO:0000313" key="4">
    <source>
        <dbReference type="Proteomes" id="UP000241462"/>
    </source>
</evidence>
<dbReference type="InterPro" id="IPR038656">
    <property type="entry name" value="Peptidase_G1_sf"/>
</dbReference>
<feature type="signal peptide" evidence="2">
    <location>
        <begin position="1"/>
        <end position="18"/>
    </location>
</feature>
<dbReference type="InterPro" id="IPR000250">
    <property type="entry name" value="Peptidase_G1"/>
</dbReference>
<reference evidence="3 4" key="1">
    <citation type="journal article" date="2018" name="Mycol. Prog.">
        <title>Coniella lustricola, a new species from submerged detritus.</title>
        <authorList>
            <person name="Raudabaugh D.B."/>
            <person name="Iturriaga T."/>
            <person name="Carver A."/>
            <person name="Mondo S."/>
            <person name="Pangilinan J."/>
            <person name="Lipzen A."/>
            <person name="He G."/>
            <person name="Amirebrahimi M."/>
            <person name="Grigoriev I.V."/>
            <person name="Miller A.N."/>
        </authorList>
    </citation>
    <scope>NUCLEOTIDE SEQUENCE [LARGE SCALE GENOMIC DNA]</scope>
    <source>
        <strain evidence="3 4">B22-T-1</strain>
    </source>
</reference>
<dbReference type="STRING" id="2025994.A0A2T2ZTW7"/>
<evidence type="ECO:0000256" key="2">
    <source>
        <dbReference type="SAM" id="SignalP"/>
    </source>
</evidence>
<name>A0A2T2ZTW7_9PEZI</name>
<dbReference type="Gene3D" id="2.60.120.700">
    <property type="entry name" value="Peptidase G1"/>
    <property type="match status" value="1"/>
</dbReference>
<dbReference type="OrthoDB" id="2862635at2759"/>